<accession>A0A410P4V5</accession>
<gene>
    <name evidence="1" type="ORF">BU251_05120</name>
</gene>
<sequence>MGIFMRFVRSIIAGIIFLFGAVSLAAAGIRIDSPKIRVSANPGSYASGEIKVDNTGQQEISIKVYLEDWVYAQADGSKDFMPKGTTSLSCSNWITFYPADFKLAAGKSETVHYTVNIPPDAKGGHFSVMFFETEGGEMEQKQEDGSTAFVKVLNRIGALFYAEAEGTVEKKAEIRSLDIRQQLNDFIVSAAFVNIGNTDITASGTFDVLDNSGFVYVRGSFGDTFTLPGDKAELTSTASSVNLKQGVYDILITLDFQNGGSLVQEASFTIDAQGNASGITLKS</sequence>
<dbReference type="KEGG" id="vai:BU251_05120"/>
<dbReference type="AlphaFoldDB" id="A0A410P4V5"/>
<name>A0A410P4V5_VELA1</name>
<evidence type="ECO:0000313" key="2">
    <source>
        <dbReference type="Proteomes" id="UP000287243"/>
    </source>
</evidence>
<dbReference type="Proteomes" id="UP000287243">
    <property type="component" value="Chromosome"/>
</dbReference>
<proteinExistence type="predicted"/>
<dbReference type="EMBL" id="CP019384">
    <property type="protein sequence ID" value="QAT17153.1"/>
    <property type="molecule type" value="Genomic_DNA"/>
</dbReference>
<reference evidence="1 2" key="1">
    <citation type="submission" date="2017-01" db="EMBL/GenBank/DDBJ databases">
        <title>First insights into the biology of 'candidatus Vampirococcus archaeovorus'.</title>
        <authorList>
            <person name="Kizina J."/>
            <person name="Jordan S."/>
            <person name="Stueber K."/>
            <person name="Reinhardt R."/>
            <person name="Harder J."/>
        </authorList>
    </citation>
    <scope>NUCLEOTIDE SEQUENCE [LARGE SCALE GENOMIC DNA]</scope>
    <source>
        <strain evidence="1 2">LiM</strain>
    </source>
</reference>
<protein>
    <submittedName>
        <fullName evidence="1">Uncharacterized protein</fullName>
    </submittedName>
</protein>
<organism evidence="1 2">
    <name type="scientific">Velamenicoccus archaeovorus</name>
    <dbReference type="NCBI Taxonomy" id="1930593"/>
    <lineage>
        <taxon>Bacteria</taxon>
        <taxon>Pseudomonadati</taxon>
        <taxon>Candidatus Omnitrophota</taxon>
        <taxon>Candidatus Velamenicoccus</taxon>
    </lineage>
</organism>
<keyword evidence="2" id="KW-1185">Reference proteome</keyword>
<evidence type="ECO:0000313" key="1">
    <source>
        <dbReference type="EMBL" id="QAT17153.1"/>
    </source>
</evidence>